<feature type="domain" description="CRISPR type III-associated protein" evidence="7">
    <location>
        <begin position="8"/>
        <end position="357"/>
    </location>
</feature>
<reference evidence="8 9" key="1">
    <citation type="submission" date="2023-03" db="EMBL/GenBank/DDBJ databases">
        <title>Speciation in Pyrococcus: adaptation to high temperature as a mechanism.</title>
        <authorList>
            <person name="Gu J."/>
        </authorList>
    </citation>
    <scope>NUCLEOTIDE SEQUENCE [LARGE SCALE GENOMIC DNA]</scope>
    <source>
        <strain evidence="8 9">LMOA34</strain>
    </source>
</reference>
<keyword evidence="9" id="KW-1185">Reference proteome</keyword>
<protein>
    <recommendedName>
        <fullName evidence="3">CRISPR system Cms protein Csm5</fullName>
    </recommendedName>
    <alternativeName>
        <fullName evidence="6">CRISPR type III A-associated protein Csm5</fullName>
    </alternativeName>
</protein>
<evidence type="ECO:0000256" key="5">
    <source>
        <dbReference type="ARBA" id="ARBA00023118"/>
    </source>
</evidence>
<evidence type="ECO:0000256" key="3">
    <source>
        <dbReference type="ARBA" id="ARBA00016113"/>
    </source>
</evidence>
<accession>A0ABV4T3U8</accession>
<gene>
    <name evidence="8" type="primary">csm5</name>
    <name evidence="8" type="ORF">P8X34_06665</name>
</gene>
<dbReference type="EMBL" id="JARRIG010000004">
    <property type="protein sequence ID" value="MFA4804418.1"/>
    <property type="molecule type" value="Genomic_DNA"/>
</dbReference>
<dbReference type="InterPro" id="IPR010173">
    <property type="entry name" value="CRISPR-assoc_Csm5"/>
</dbReference>
<dbReference type="InterPro" id="IPR005537">
    <property type="entry name" value="RAMP_III_fam"/>
</dbReference>
<evidence type="ECO:0000256" key="2">
    <source>
        <dbReference type="ARBA" id="ARBA00006680"/>
    </source>
</evidence>
<keyword evidence="4" id="KW-0694">RNA-binding</keyword>
<dbReference type="Pfam" id="PF03787">
    <property type="entry name" value="RAMPs"/>
    <property type="match status" value="1"/>
</dbReference>
<evidence type="ECO:0000256" key="1">
    <source>
        <dbReference type="ARBA" id="ARBA00003088"/>
    </source>
</evidence>
<comment type="caution">
    <text evidence="8">The sequence shown here is derived from an EMBL/GenBank/DDBJ whole genome shotgun (WGS) entry which is preliminary data.</text>
</comment>
<dbReference type="PANTHER" id="PTHR38007">
    <property type="entry name" value="CRISPR SYSTEM CMS PROTEIN CSM5"/>
    <property type="match status" value="1"/>
</dbReference>
<dbReference type="RefSeq" id="WP_372823726.1">
    <property type="nucleotide sequence ID" value="NZ_JARRIC010000002.1"/>
</dbReference>
<proteinExistence type="inferred from homology"/>
<name>A0ABV4T3U8_9EURY</name>
<dbReference type="NCBIfam" id="TIGR01899">
    <property type="entry name" value="cas_TM1807_csm5"/>
    <property type="match status" value="1"/>
</dbReference>
<sequence>MIKRTIILKTLSPLHIGNGHKLTPVDIYPKGNIIHILDVEKLVRTVINRGANPESVLTILRYLPQDYYIWRRYINDLNLPLEEFTLYTLPVHGEIGKTRMEIHEFMKLDGKPYIPGSSIKGAIRTAIFYKVLKECGDSSTAKRLVLKVIDRKIKIGKGAERLIQELGQYEDLIEFYISYLLQERVNYGKADDILEAIVFGMEYNRHSGIRYEPKRDPLRALIVRDSTPIGRTNLVIYRIDTIGISRPIPIWAECLKPGTSTEIELGINEELLQLNSTYFNGLFWECLNHRDQSRLGETFLDFIQEAIREFYTDIVKEELSNLEIFGKYKKDVLNFYNSILNRKHRMVMRLGWGKGWISNTIGLLLKRKGQKWESVRKKLGLGKKPKGKGISSVFPKTRRIADGMPMGWVEL</sequence>
<keyword evidence="5" id="KW-0051">Antiviral defense</keyword>
<organism evidence="8 9">
    <name type="scientific">Pyrococcus kukulkanii</name>
    <dbReference type="NCBI Taxonomy" id="1609559"/>
    <lineage>
        <taxon>Archaea</taxon>
        <taxon>Methanobacteriati</taxon>
        <taxon>Methanobacteriota</taxon>
        <taxon>Thermococci</taxon>
        <taxon>Thermococcales</taxon>
        <taxon>Thermococcaceae</taxon>
        <taxon>Pyrococcus</taxon>
    </lineage>
</organism>
<comment type="similarity">
    <text evidence="2">Belongs to the CRISPR-associated Csm5 family.</text>
</comment>
<evidence type="ECO:0000259" key="7">
    <source>
        <dbReference type="Pfam" id="PF03787"/>
    </source>
</evidence>
<evidence type="ECO:0000313" key="9">
    <source>
        <dbReference type="Proteomes" id="UP001571980"/>
    </source>
</evidence>
<evidence type="ECO:0000256" key="6">
    <source>
        <dbReference type="ARBA" id="ARBA00031720"/>
    </source>
</evidence>
<comment type="function">
    <text evidence="1">This subunit might be involved in maturation of a crRNA intermediate to its mature form.</text>
</comment>
<dbReference type="PANTHER" id="PTHR38007:SF1">
    <property type="entry name" value="CRISPR SYSTEM CMS PROTEIN CSM5"/>
    <property type="match status" value="1"/>
</dbReference>
<dbReference type="Proteomes" id="UP001571980">
    <property type="component" value="Unassembled WGS sequence"/>
</dbReference>
<evidence type="ECO:0000313" key="8">
    <source>
        <dbReference type="EMBL" id="MFA4804418.1"/>
    </source>
</evidence>
<evidence type="ECO:0000256" key="4">
    <source>
        <dbReference type="ARBA" id="ARBA00022884"/>
    </source>
</evidence>